<dbReference type="PANTHER" id="PTHR18843:SF7">
    <property type="entry name" value="LAMINA-ASSOCIATED POLYPEPTIDE 1B ISOFORM 1-RELATED"/>
    <property type="match status" value="1"/>
</dbReference>
<dbReference type="InterPro" id="IPR046753">
    <property type="entry name" value="TOIP1/2_C"/>
</dbReference>
<evidence type="ECO:0000256" key="4">
    <source>
        <dbReference type="ARBA" id="ARBA00022692"/>
    </source>
</evidence>
<dbReference type="Gene3D" id="3.40.50.12190">
    <property type="match status" value="1"/>
</dbReference>
<reference evidence="13 14" key="1">
    <citation type="submission" date="2020-11" db="EMBL/GenBank/DDBJ databases">
        <authorList>
            <person name="Wallbank WR R."/>
            <person name="Pardo Diaz C."/>
            <person name="Kozak K."/>
            <person name="Martin S."/>
            <person name="Jiggins C."/>
            <person name="Moest M."/>
            <person name="Warren A I."/>
            <person name="Generalovic N T."/>
            <person name="Byers J.R.P. K."/>
            <person name="Montejo-Kovacevich G."/>
            <person name="Yen C E."/>
        </authorList>
    </citation>
    <scope>NUCLEOTIDE SEQUENCE [LARGE SCALE GENOMIC DNA]</scope>
</reference>
<feature type="transmembrane region" description="Helical" evidence="11">
    <location>
        <begin position="161"/>
        <end position="179"/>
    </location>
</feature>
<feature type="domain" description="Torsin-1A-interacting protein 1/2 AAA+ activator" evidence="12">
    <location>
        <begin position="190"/>
        <end position="334"/>
    </location>
</feature>
<accession>A0A7R8YTD0</accession>
<evidence type="ECO:0000256" key="1">
    <source>
        <dbReference type="ARBA" id="ARBA00004259"/>
    </source>
</evidence>
<dbReference type="Proteomes" id="UP000594454">
    <property type="component" value="Chromosome 2"/>
</dbReference>
<evidence type="ECO:0000256" key="3">
    <source>
        <dbReference type="ARBA" id="ARBA00022553"/>
    </source>
</evidence>
<feature type="compositionally biased region" description="Polar residues" evidence="10">
    <location>
        <begin position="21"/>
        <end position="39"/>
    </location>
</feature>
<evidence type="ECO:0000256" key="6">
    <source>
        <dbReference type="ARBA" id="ARBA00023136"/>
    </source>
</evidence>
<dbReference type="EMBL" id="LR899010">
    <property type="protein sequence ID" value="CAD7081554.1"/>
    <property type="molecule type" value="Genomic_DNA"/>
</dbReference>
<name>A0A7R8YTD0_HERIL</name>
<dbReference type="FunCoup" id="A0A7R8YTD0">
    <property type="interactions" value="24"/>
</dbReference>
<dbReference type="OrthoDB" id="6258998at2759"/>
<dbReference type="OMA" id="FICDNEN"/>
<dbReference type="InterPro" id="IPR008662">
    <property type="entry name" value="TOIP1/2"/>
</dbReference>
<keyword evidence="3" id="KW-0597">Phosphoprotein</keyword>
<keyword evidence="7" id="KW-0325">Glycoprotein</keyword>
<protein>
    <recommendedName>
        <fullName evidence="12">Torsin-1A-interacting protein 1/2 AAA+ activator domain-containing protein</fullName>
    </recommendedName>
</protein>
<dbReference type="InterPro" id="IPR038599">
    <property type="entry name" value="LAP1C-like_C_sf"/>
</dbReference>
<dbReference type="PANTHER" id="PTHR18843">
    <property type="entry name" value="TORSIN-1A-INTERACTING PROTEIN"/>
    <property type="match status" value="1"/>
</dbReference>
<keyword evidence="8" id="KW-0539">Nucleus</keyword>
<keyword evidence="4 11" id="KW-0812">Transmembrane</keyword>
<dbReference type="GO" id="GO:0001671">
    <property type="term" value="F:ATPase activator activity"/>
    <property type="evidence" value="ECO:0007669"/>
    <property type="project" value="InterPro"/>
</dbReference>
<evidence type="ECO:0000256" key="7">
    <source>
        <dbReference type="ARBA" id="ARBA00023180"/>
    </source>
</evidence>
<dbReference type="GO" id="GO:0061024">
    <property type="term" value="P:membrane organization"/>
    <property type="evidence" value="ECO:0007669"/>
    <property type="project" value="TreeGrafter"/>
</dbReference>
<comment type="subcellular location">
    <subcellularLocation>
        <location evidence="9">Endomembrane system</location>
        <topology evidence="9">Single-pass membrane protein</topology>
    </subcellularLocation>
    <subcellularLocation>
        <location evidence="1">Nucleus envelope</location>
    </subcellularLocation>
</comment>
<evidence type="ECO:0000256" key="2">
    <source>
        <dbReference type="ARBA" id="ARBA00007860"/>
    </source>
</evidence>
<dbReference type="GO" id="GO:0005635">
    <property type="term" value="C:nuclear envelope"/>
    <property type="evidence" value="ECO:0007669"/>
    <property type="project" value="UniProtKB-SubCell"/>
</dbReference>
<evidence type="ECO:0000313" key="13">
    <source>
        <dbReference type="EMBL" id="CAD7081554.1"/>
    </source>
</evidence>
<evidence type="ECO:0000259" key="12">
    <source>
        <dbReference type="Pfam" id="PF05609"/>
    </source>
</evidence>
<dbReference type="InParanoid" id="A0A7R8YTD0"/>
<evidence type="ECO:0000256" key="11">
    <source>
        <dbReference type="SAM" id="Phobius"/>
    </source>
</evidence>
<keyword evidence="14" id="KW-1185">Reference proteome</keyword>
<evidence type="ECO:0000256" key="9">
    <source>
        <dbReference type="ARBA" id="ARBA00037847"/>
    </source>
</evidence>
<feature type="compositionally biased region" description="Basic and acidic residues" evidence="10">
    <location>
        <begin position="76"/>
        <end position="98"/>
    </location>
</feature>
<evidence type="ECO:0000313" key="14">
    <source>
        <dbReference type="Proteomes" id="UP000594454"/>
    </source>
</evidence>
<evidence type="ECO:0000256" key="5">
    <source>
        <dbReference type="ARBA" id="ARBA00022989"/>
    </source>
</evidence>
<comment type="similarity">
    <text evidence="2">Belongs to the TOR1AIP family.</text>
</comment>
<keyword evidence="5 11" id="KW-1133">Transmembrane helix</keyword>
<proteinExistence type="inferred from homology"/>
<sequence length="381" mass="42212">MSSPRPIRAVRGRNPIHNLSAAGSPTSFNTSATLQNSNLSSDDEGDSQDESPGKFPDASMTKKTGKRTQSPSPPFRNEKSFIADEMEEGIHSPQRADRSITFNRSSIVASGGGSPRARSARKSQANELKQKSPSPPKRRRSQVQREAYQSSPKPRAINFDILLFATVIFFLAAIFGLVIRRYVEEPNVSEHKYCENFESLKKTFPNQNEYIWRALKTGVEGVLNNHPPKPSVFLFLHRDDNSAGRIITKIVDTAAACFNPTLKAVTLDSDEFSSEDAQGDYGVIIKRYKEALRNGGVVLIADLNKIPSQTARALHFICDNENPMINNVVIFLTLTPLTDVGKPVEMAEDTLNLIWNSTIDQNTLSALVTRVTDQVISLHPE</sequence>
<evidence type="ECO:0000256" key="8">
    <source>
        <dbReference type="ARBA" id="ARBA00023242"/>
    </source>
</evidence>
<keyword evidence="6 11" id="KW-0472">Membrane</keyword>
<dbReference type="Pfam" id="PF05609">
    <property type="entry name" value="LAP1_C"/>
    <property type="match status" value="1"/>
</dbReference>
<dbReference type="AlphaFoldDB" id="A0A7R8YTD0"/>
<organism evidence="13 14">
    <name type="scientific">Hermetia illucens</name>
    <name type="common">Black soldier fly</name>
    <dbReference type="NCBI Taxonomy" id="343691"/>
    <lineage>
        <taxon>Eukaryota</taxon>
        <taxon>Metazoa</taxon>
        <taxon>Ecdysozoa</taxon>
        <taxon>Arthropoda</taxon>
        <taxon>Hexapoda</taxon>
        <taxon>Insecta</taxon>
        <taxon>Pterygota</taxon>
        <taxon>Neoptera</taxon>
        <taxon>Endopterygota</taxon>
        <taxon>Diptera</taxon>
        <taxon>Brachycera</taxon>
        <taxon>Stratiomyomorpha</taxon>
        <taxon>Stratiomyidae</taxon>
        <taxon>Hermetiinae</taxon>
        <taxon>Hermetia</taxon>
    </lineage>
</organism>
<dbReference type="GO" id="GO:0016020">
    <property type="term" value="C:membrane"/>
    <property type="evidence" value="ECO:0007669"/>
    <property type="project" value="TreeGrafter"/>
</dbReference>
<evidence type="ECO:0000256" key="10">
    <source>
        <dbReference type="SAM" id="MobiDB-lite"/>
    </source>
</evidence>
<gene>
    <name evidence="13" type="ORF">HERILL_LOCUS4652</name>
</gene>
<feature type="region of interest" description="Disordered" evidence="10">
    <location>
        <begin position="1"/>
        <end position="150"/>
    </location>
</feature>